<keyword evidence="5" id="KW-0677">Repeat</keyword>
<sequence length="327" mass="35768">MSPSTLSIAASHAAASSFTPIYTKLSDLFSCQCLNPLPTHSTSKPIYPKPIKLKTHNSISLSLPLPHFRPFSATFDSFQLENNSETDDPETEDDEKHQEEEEVQEVTESGIGYSEVGRLYVGNLPFAMTSSQLAGVFGEAGRVVNVEIVYDRVTDRSRGFGFVTMGSVEEAQKAIILFDGSQVGGRTVKVNFPEVPRGGEREVMGPRIRSSYQGFVDSPHKIYAGNLGWGLTSQGLRDAFADQPGLLSARIIYDRNSGRSRGFGFITFETAENVEYSLNAMNGVEVEGRPLRLNLASERPPIAPPLVSNSENNFDSSELLSSIITCE</sequence>
<evidence type="ECO:0000256" key="2">
    <source>
        <dbReference type="ARBA" id="ARBA00022528"/>
    </source>
</evidence>
<evidence type="ECO:0000256" key="1">
    <source>
        <dbReference type="ARBA" id="ARBA00004229"/>
    </source>
</evidence>
<comment type="caution">
    <text evidence="11">The sequence shown here is derived from an EMBL/GenBank/DDBJ whole genome shotgun (WGS) entry which is preliminary data.</text>
</comment>
<feature type="compositionally biased region" description="Acidic residues" evidence="9">
    <location>
        <begin position="84"/>
        <end position="93"/>
    </location>
</feature>
<evidence type="ECO:0000256" key="6">
    <source>
        <dbReference type="ARBA" id="ARBA00022884"/>
    </source>
</evidence>
<evidence type="ECO:0000256" key="5">
    <source>
        <dbReference type="ARBA" id="ARBA00022737"/>
    </source>
</evidence>
<keyword evidence="3" id="KW-0934">Plastid</keyword>
<dbReference type="Gene3D" id="3.30.70.330">
    <property type="match status" value="2"/>
</dbReference>
<reference evidence="12" key="1">
    <citation type="submission" date="2016-04" db="EMBL/GenBank/DDBJ databases">
        <title>Cephalotus genome sequencing.</title>
        <authorList>
            <person name="Fukushima K."/>
            <person name="Hasebe M."/>
            <person name="Fang X."/>
        </authorList>
    </citation>
    <scope>NUCLEOTIDE SEQUENCE [LARGE SCALE GENOMIC DNA]</scope>
    <source>
        <strain evidence="12">cv. St1</strain>
    </source>
</reference>
<accession>A0A1Q3B764</accession>
<gene>
    <name evidence="11" type="ORF">CFOL_v3_07389</name>
</gene>
<dbReference type="InterPro" id="IPR000504">
    <property type="entry name" value="RRM_dom"/>
</dbReference>
<protein>
    <submittedName>
        <fullName evidence="11">RRM_1 domain-containing protein</fullName>
    </submittedName>
</protein>
<dbReference type="EMBL" id="BDDD01000328">
    <property type="protein sequence ID" value="GAV63871.1"/>
    <property type="molecule type" value="Genomic_DNA"/>
</dbReference>
<dbReference type="InterPro" id="IPR050502">
    <property type="entry name" value="Euk_RNA-bind_prot"/>
</dbReference>
<organism evidence="11 12">
    <name type="scientific">Cephalotus follicularis</name>
    <name type="common">Albany pitcher plant</name>
    <dbReference type="NCBI Taxonomy" id="3775"/>
    <lineage>
        <taxon>Eukaryota</taxon>
        <taxon>Viridiplantae</taxon>
        <taxon>Streptophyta</taxon>
        <taxon>Embryophyta</taxon>
        <taxon>Tracheophyta</taxon>
        <taxon>Spermatophyta</taxon>
        <taxon>Magnoliopsida</taxon>
        <taxon>eudicotyledons</taxon>
        <taxon>Gunneridae</taxon>
        <taxon>Pentapetalae</taxon>
        <taxon>rosids</taxon>
        <taxon>fabids</taxon>
        <taxon>Oxalidales</taxon>
        <taxon>Cephalotaceae</taxon>
        <taxon>Cephalotus</taxon>
    </lineage>
</organism>
<evidence type="ECO:0000313" key="11">
    <source>
        <dbReference type="EMBL" id="GAV63871.1"/>
    </source>
</evidence>
<keyword evidence="4" id="KW-0507">mRNA processing</keyword>
<dbReference type="PANTHER" id="PTHR48025:SF11">
    <property type="entry name" value="RNA-BINDING PROTEIN CP33, CHLOROPLASTIC"/>
    <property type="match status" value="1"/>
</dbReference>
<evidence type="ECO:0000256" key="7">
    <source>
        <dbReference type="ARBA" id="ARBA00023274"/>
    </source>
</evidence>
<dbReference type="FunFam" id="3.30.70.330:FF:000698">
    <property type="entry name" value="33 kDa ribonucleoprotein, chloroplastic"/>
    <property type="match status" value="1"/>
</dbReference>
<dbReference type="GO" id="GO:1990904">
    <property type="term" value="C:ribonucleoprotein complex"/>
    <property type="evidence" value="ECO:0007669"/>
    <property type="project" value="UniProtKB-KW"/>
</dbReference>
<dbReference type="InterPro" id="IPR048289">
    <property type="entry name" value="RRM2_NsCP33-like"/>
</dbReference>
<dbReference type="SUPFAM" id="SSF54928">
    <property type="entry name" value="RNA-binding domain, RBD"/>
    <property type="match status" value="2"/>
</dbReference>
<evidence type="ECO:0000256" key="9">
    <source>
        <dbReference type="SAM" id="MobiDB-lite"/>
    </source>
</evidence>
<evidence type="ECO:0000259" key="10">
    <source>
        <dbReference type="PROSITE" id="PS50102"/>
    </source>
</evidence>
<evidence type="ECO:0000313" key="12">
    <source>
        <dbReference type="Proteomes" id="UP000187406"/>
    </source>
</evidence>
<dbReference type="STRING" id="3775.A0A1Q3B764"/>
<name>A0A1Q3B764_CEPFO</name>
<dbReference type="GO" id="GO:0006397">
    <property type="term" value="P:mRNA processing"/>
    <property type="evidence" value="ECO:0007669"/>
    <property type="project" value="UniProtKB-KW"/>
</dbReference>
<keyword evidence="6 8" id="KW-0694">RNA-binding</keyword>
<keyword evidence="2" id="KW-0150">Chloroplast</keyword>
<dbReference type="PROSITE" id="PS50102">
    <property type="entry name" value="RRM"/>
    <property type="match status" value="2"/>
</dbReference>
<dbReference type="OrthoDB" id="439808at2759"/>
<dbReference type="PANTHER" id="PTHR48025">
    <property type="entry name" value="OS02G0815200 PROTEIN"/>
    <property type="match status" value="1"/>
</dbReference>
<comment type="subcellular location">
    <subcellularLocation>
        <location evidence="1">Plastid</location>
        <location evidence="1">Chloroplast</location>
    </subcellularLocation>
</comment>
<proteinExistence type="predicted"/>
<evidence type="ECO:0000256" key="4">
    <source>
        <dbReference type="ARBA" id="ARBA00022664"/>
    </source>
</evidence>
<evidence type="ECO:0000256" key="8">
    <source>
        <dbReference type="PROSITE-ProRule" id="PRU00176"/>
    </source>
</evidence>
<keyword evidence="7" id="KW-0687">Ribonucleoprotein</keyword>
<dbReference type="InterPro" id="IPR035979">
    <property type="entry name" value="RBD_domain_sf"/>
</dbReference>
<dbReference type="CDD" id="cd21608">
    <property type="entry name" value="RRM2_NsCP33_like"/>
    <property type="match status" value="1"/>
</dbReference>
<dbReference type="GO" id="GO:0003729">
    <property type="term" value="F:mRNA binding"/>
    <property type="evidence" value="ECO:0007669"/>
    <property type="project" value="TreeGrafter"/>
</dbReference>
<dbReference type="GO" id="GO:1901259">
    <property type="term" value="P:chloroplast rRNA processing"/>
    <property type="evidence" value="ECO:0007669"/>
    <property type="project" value="TreeGrafter"/>
</dbReference>
<dbReference type="SMART" id="SM00360">
    <property type="entry name" value="RRM"/>
    <property type="match status" value="2"/>
</dbReference>
<dbReference type="GO" id="GO:0009535">
    <property type="term" value="C:chloroplast thylakoid membrane"/>
    <property type="evidence" value="ECO:0007669"/>
    <property type="project" value="TreeGrafter"/>
</dbReference>
<dbReference type="AlphaFoldDB" id="A0A1Q3B764"/>
<feature type="domain" description="RRM" evidence="10">
    <location>
        <begin position="220"/>
        <end position="298"/>
    </location>
</feature>
<evidence type="ECO:0000256" key="3">
    <source>
        <dbReference type="ARBA" id="ARBA00022640"/>
    </source>
</evidence>
<feature type="domain" description="RRM" evidence="10">
    <location>
        <begin position="117"/>
        <end position="195"/>
    </location>
</feature>
<dbReference type="CDD" id="cd21609">
    <property type="entry name" value="RRM1_PSRP2_like"/>
    <property type="match status" value="1"/>
</dbReference>
<dbReference type="InParanoid" id="A0A1Q3B764"/>
<dbReference type="Pfam" id="PF00076">
    <property type="entry name" value="RRM_1"/>
    <property type="match status" value="2"/>
</dbReference>
<feature type="region of interest" description="Disordered" evidence="9">
    <location>
        <begin position="81"/>
        <end position="109"/>
    </location>
</feature>
<dbReference type="Proteomes" id="UP000187406">
    <property type="component" value="Unassembled WGS sequence"/>
</dbReference>
<keyword evidence="12" id="KW-1185">Reference proteome</keyword>
<dbReference type="InterPro" id="IPR012677">
    <property type="entry name" value="Nucleotide-bd_a/b_plait_sf"/>
</dbReference>
<dbReference type="FunCoup" id="A0A1Q3B764">
    <property type="interactions" value="1575"/>
</dbReference>